<name>A0A3M0KSE2_HIRRU</name>
<evidence type="ECO:0000313" key="2">
    <source>
        <dbReference type="Proteomes" id="UP000269221"/>
    </source>
</evidence>
<comment type="caution">
    <text evidence="1">The sequence shown here is derived from an EMBL/GenBank/DDBJ whole genome shotgun (WGS) entry which is preliminary data.</text>
</comment>
<accession>A0A3M0KSE2</accession>
<evidence type="ECO:0000313" key="1">
    <source>
        <dbReference type="EMBL" id="RMC16208.1"/>
    </source>
</evidence>
<gene>
    <name evidence="1" type="ORF">DUI87_08422</name>
</gene>
<proteinExistence type="predicted"/>
<dbReference type="EMBL" id="QRBI01000104">
    <property type="protein sequence ID" value="RMC16208.1"/>
    <property type="molecule type" value="Genomic_DNA"/>
</dbReference>
<reference evidence="1 2" key="1">
    <citation type="submission" date="2018-07" db="EMBL/GenBank/DDBJ databases">
        <title>A high quality draft genome assembly of the barn swallow (H. rustica rustica).</title>
        <authorList>
            <person name="Formenti G."/>
            <person name="Chiara M."/>
            <person name="Poveda L."/>
            <person name="Francoijs K.-J."/>
            <person name="Bonisoli-Alquati A."/>
            <person name="Canova L."/>
            <person name="Gianfranceschi L."/>
            <person name="Horner D.S."/>
            <person name="Saino N."/>
        </authorList>
    </citation>
    <scope>NUCLEOTIDE SEQUENCE [LARGE SCALE GENOMIC DNA]</scope>
    <source>
        <strain evidence="1">Chelidonia</strain>
        <tissue evidence="1">Blood</tissue>
    </source>
</reference>
<sequence length="163" mass="17073">MAFDHIRGEAIHNIVVEVYDPKGYDKGAKPFTSEVRLMSGPQVSQSKQARKKPKGIGMNKAVREPTVHCLCALIHFQPSKLLTIGHGHATASLEAIRDLGLVSETDSFGASVFGQRAGSSGTPGSTARCSGQAVGDVLQQLPDEVGKILPPAVKAQSGTGGLD</sequence>
<keyword evidence="2" id="KW-1185">Reference proteome</keyword>
<dbReference type="AlphaFoldDB" id="A0A3M0KSE2"/>
<organism evidence="1 2">
    <name type="scientific">Hirundo rustica rustica</name>
    <dbReference type="NCBI Taxonomy" id="333673"/>
    <lineage>
        <taxon>Eukaryota</taxon>
        <taxon>Metazoa</taxon>
        <taxon>Chordata</taxon>
        <taxon>Craniata</taxon>
        <taxon>Vertebrata</taxon>
        <taxon>Euteleostomi</taxon>
        <taxon>Archelosauria</taxon>
        <taxon>Archosauria</taxon>
        <taxon>Dinosauria</taxon>
        <taxon>Saurischia</taxon>
        <taxon>Theropoda</taxon>
        <taxon>Coelurosauria</taxon>
        <taxon>Aves</taxon>
        <taxon>Neognathae</taxon>
        <taxon>Neoaves</taxon>
        <taxon>Telluraves</taxon>
        <taxon>Australaves</taxon>
        <taxon>Passeriformes</taxon>
        <taxon>Sylvioidea</taxon>
        <taxon>Hirundinidae</taxon>
        <taxon>Hirundo</taxon>
    </lineage>
</organism>
<protein>
    <submittedName>
        <fullName evidence="1">Uncharacterized protein</fullName>
    </submittedName>
</protein>
<dbReference type="Proteomes" id="UP000269221">
    <property type="component" value="Unassembled WGS sequence"/>
</dbReference>